<evidence type="ECO:0000259" key="13">
    <source>
        <dbReference type="PROSITE" id="PS50958"/>
    </source>
</evidence>
<dbReference type="FunFam" id="2.10.25.10:FF:000945">
    <property type="entry name" value="Signal peptide, CUB domain, EGF-like 2"/>
    <property type="match status" value="1"/>
</dbReference>
<dbReference type="Pfam" id="PF13330">
    <property type="entry name" value="Mucin2_WxxW"/>
    <property type="match status" value="1"/>
</dbReference>
<evidence type="ECO:0000313" key="14">
    <source>
        <dbReference type="EMBL" id="CAB3263210.1"/>
    </source>
</evidence>
<reference evidence="14" key="1">
    <citation type="submission" date="2020-04" db="EMBL/GenBank/DDBJ databases">
        <authorList>
            <person name="Neveu A P."/>
        </authorList>
    </citation>
    <scope>NUCLEOTIDE SEQUENCE</scope>
    <source>
        <tissue evidence="14">Whole embryo</tissue>
    </source>
</reference>
<dbReference type="GO" id="GO:0005576">
    <property type="term" value="C:extracellular region"/>
    <property type="evidence" value="ECO:0007669"/>
    <property type="project" value="UniProtKB-SubCell"/>
</dbReference>
<dbReference type="Pfam" id="PF12947">
    <property type="entry name" value="EGF_3"/>
    <property type="match status" value="2"/>
</dbReference>
<keyword evidence="6" id="KW-1015">Disulfide bond</keyword>
<comment type="subcellular location">
    <subcellularLocation>
        <location evidence="1">Secreted</location>
    </subcellularLocation>
</comment>
<proteinExistence type="evidence at transcript level"/>
<keyword evidence="2" id="KW-0964">Secreted</keyword>
<dbReference type="PROSITE" id="PS01187">
    <property type="entry name" value="EGF_CA"/>
    <property type="match status" value="1"/>
</dbReference>
<dbReference type="InterPro" id="IPR049883">
    <property type="entry name" value="NOTCH1_EGF-like"/>
</dbReference>
<evidence type="ECO:0000259" key="11">
    <source>
        <dbReference type="PROSITE" id="PS50026"/>
    </source>
</evidence>
<feature type="signal peptide" evidence="10">
    <location>
        <begin position="1"/>
        <end position="16"/>
    </location>
</feature>
<dbReference type="PANTHER" id="PTHR24050:SF28">
    <property type="entry name" value="UROMODULIN-LIKE"/>
    <property type="match status" value="1"/>
</dbReference>
<dbReference type="FunFam" id="2.10.25.10:FF:000014">
    <property type="entry name" value="Latent-transforming growth factor beta-binding protein 3"/>
    <property type="match status" value="1"/>
</dbReference>
<evidence type="ECO:0000256" key="4">
    <source>
        <dbReference type="ARBA" id="ARBA00022729"/>
    </source>
</evidence>
<dbReference type="AlphaFoldDB" id="A0A6F9DJK6"/>
<feature type="domain" description="Sushi" evidence="12">
    <location>
        <begin position="306"/>
        <end position="369"/>
    </location>
</feature>
<accession>A0A6F9DJK6</accession>
<dbReference type="SUPFAM" id="SSF57535">
    <property type="entry name" value="Complement control module/SCR domain"/>
    <property type="match status" value="2"/>
</dbReference>
<keyword evidence="5" id="KW-0677">Repeat</keyword>
<dbReference type="PROSITE" id="PS50026">
    <property type="entry name" value="EGF_3"/>
    <property type="match status" value="3"/>
</dbReference>
<dbReference type="GO" id="GO:0005509">
    <property type="term" value="F:calcium ion binding"/>
    <property type="evidence" value="ECO:0007669"/>
    <property type="project" value="InterPro"/>
</dbReference>
<evidence type="ECO:0000256" key="9">
    <source>
        <dbReference type="PROSITE-ProRule" id="PRU00302"/>
    </source>
</evidence>
<dbReference type="InterPro" id="IPR000152">
    <property type="entry name" value="EGF-type_Asp/Asn_hydroxyl_site"/>
</dbReference>
<dbReference type="Gene3D" id="2.10.25.10">
    <property type="entry name" value="Laminin"/>
    <property type="match status" value="3"/>
</dbReference>
<dbReference type="Gene3D" id="2.10.70.10">
    <property type="entry name" value="Complement Module, domain 1"/>
    <property type="match status" value="2"/>
</dbReference>
<feature type="domain" description="EGF-like" evidence="11">
    <location>
        <begin position="220"/>
        <end position="261"/>
    </location>
</feature>
<feature type="chain" id="PRO_5026209294" evidence="10">
    <location>
        <begin position="17"/>
        <end position="484"/>
    </location>
</feature>
<dbReference type="InterPro" id="IPR000742">
    <property type="entry name" value="EGF"/>
</dbReference>
<dbReference type="PROSITE" id="PS00010">
    <property type="entry name" value="ASX_HYDROXYL"/>
    <property type="match status" value="2"/>
</dbReference>
<dbReference type="PROSITE" id="PS00524">
    <property type="entry name" value="SMB_1"/>
    <property type="match status" value="1"/>
</dbReference>
<dbReference type="PROSITE" id="PS01186">
    <property type="entry name" value="EGF_2"/>
    <property type="match status" value="1"/>
</dbReference>
<dbReference type="PROSITE" id="PS50958">
    <property type="entry name" value="SMB_2"/>
    <property type="match status" value="1"/>
</dbReference>
<keyword evidence="7" id="KW-0325">Glycoprotein</keyword>
<dbReference type="InterPro" id="IPR025155">
    <property type="entry name" value="WxxW_domain"/>
</dbReference>
<sequence length="484" mass="52333">MKTLLVLCSLVSVSMGFIFGGGGFPTLPGFSTTCKLPSRPYQSYVSPTKPTYKFGEKIKFYCLPQYKLAKSITKTCIFGKFQPTNEHAVCNPVCTVTGYEWTKFYDRDDPSVTGDHELRSLMRNPNVCAKPVSIDARVVGTNKDFRTTNEKVEILPSLGLKCLKKNNNNKCSDYKVRFCCDADECASSPCSSHGTCTNTDGSFRCSCNTGYTGDGFSCRDVNECTEVSGFCGNGASCTNTPGGASCSCPAGTTGNPKVECTAIDVDECATDTDNCHAQATCQNTIGSFTCTCKSGYTGDGTQCTRITCPKPTPPENGKIIFGKSSYKPGDSLIFSCNDHYVHDYAKHGFPRYKCGNNGEWSGSKLVCEGSCRYACSSHSIHLLRGSPPCGCDPSCKENGTCCADYTQNCETCSFGCQDKPGCKCSNCLGDCCKNYKQACLYPNPVPTFSFPPKPTFTFPPRPTISYPFPTGSFTFPPFTPPGKK</sequence>
<feature type="domain" description="Sushi" evidence="12">
    <location>
        <begin position="32"/>
        <end position="92"/>
    </location>
</feature>
<feature type="domain" description="EGF-like" evidence="11">
    <location>
        <begin position="181"/>
        <end position="217"/>
    </location>
</feature>
<evidence type="ECO:0000256" key="7">
    <source>
        <dbReference type="ARBA" id="ARBA00023180"/>
    </source>
</evidence>
<keyword evidence="9" id="KW-0768">Sushi</keyword>
<dbReference type="InterPro" id="IPR018097">
    <property type="entry name" value="EGF_Ca-bd_CS"/>
</dbReference>
<dbReference type="PANTHER" id="PTHR24050">
    <property type="entry name" value="PA14 DOMAIN-CONTAINING PROTEIN"/>
    <property type="match status" value="1"/>
</dbReference>
<dbReference type="InterPro" id="IPR024731">
    <property type="entry name" value="NELL2-like_EGF"/>
</dbReference>
<evidence type="ECO:0000256" key="2">
    <source>
        <dbReference type="ARBA" id="ARBA00022525"/>
    </source>
</evidence>
<dbReference type="CDD" id="cd00033">
    <property type="entry name" value="CCP"/>
    <property type="match status" value="1"/>
</dbReference>
<comment type="caution">
    <text evidence="8">Lacks conserved residue(s) required for the propagation of feature annotation.</text>
</comment>
<dbReference type="InterPro" id="IPR001881">
    <property type="entry name" value="EGF-like_Ca-bd_dom"/>
</dbReference>
<evidence type="ECO:0000256" key="5">
    <source>
        <dbReference type="ARBA" id="ARBA00022737"/>
    </source>
</evidence>
<evidence type="ECO:0000256" key="3">
    <source>
        <dbReference type="ARBA" id="ARBA00022536"/>
    </source>
</evidence>
<evidence type="ECO:0000256" key="10">
    <source>
        <dbReference type="SAM" id="SignalP"/>
    </source>
</evidence>
<evidence type="ECO:0000256" key="8">
    <source>
        <dbReference type="PROSITE-ProRule" id="PRU00076"/>
    </source>
</evidence>
<feature type="domain" description="SMB" evidence="13">
    <location>
        <begin position="367"/>
        <end position="412"/>
    </location>
</feature>
<dbReference type="Pfam" id="PF00084">
    <property type="entry name" value="Sushi"/>
    <property type="match status" value="2"/>
</dbReference>
<dbReference type="CDD" id="cd00054">
    <property type="entry name" value="EGF_CA"/>
    <property type="match status" value="3"/>
</dbReference>
<evidence type="ECO:0000256" key="6">
    <source>
        <dbReference type="ARBA" id="ARBA00023157"/>
    </source>
</evidence>
<dbReference type="PROSITE" id="PS50923">
    <property type="entry name" value="SUSHI"/>
    <property type="match status" value="2"/>
</dbReference>
<dbReference type="InterPro" id="IPR001212">
    <property type="entry name" value="Somatomedin_B_dom"/>
</dbReference>
<dbReference type="InterPro" id="IPR052235">
    <property type="entry name" value="Nephronectin_domain"/>
</dbReference>
<dbReference type="SMART" id="SM00179">
    <property type="entry name" value="EGF_CA"/>
    <property type="match status" value="3"/>
</dbReference>
<dbReference type="Pfam" id="PF07645">
    <property type="entry name" value="EGF_CA"/>
    <property type="match status" value="1"/>
</dbReference>
<dbReference type="SMART" id="SM00181">
    <property type="entry name" value="EGF"/>
    <property type="match status" value="3"/>
</dbReference>
<evidence type="ECO:0000259" key="12">
    <source>
        <dbReference type="PROSITE" id="PS50923"/>
    </source>
</evidence>
<dbReference type="SUPFAM" id="SSF57184">
    <property type="entry name" value="Growth factor receptor domain"/>
    <property type="match status" value="1"/>
</dbReference>
<organism evidence="14">
    <name type="scientific">Phallusia mammillata</name>
    <dbReference type="NCBI Taxonomy" id="59560"/>
    <lineage>
        <taxon>Eukaryota</taxon>
        <taxon>Metazoa</taxon>
        <taxon>Chordata</taxon>
        <taxon>Tunicata</taxon>
        <taxon>Ascidiacea</taxon>
        <taxon>Phlebobranchia</taxon>
        <taxon>Ascidiidae</taxon>
        <taxon>Phallusia</taxon>
    </lineage>
</organism>
<dbReference type="InterPro" id="IPR000436">
    <property type="entry name" value="Sushi_SCR_CCP_dom"/>
</dbReference>
<dbReference type="EMBL" id="LR787348">
    <property type="protein sequence ID" value="CAB3263210.1"/>
    <property type="molecule type" value="mRNA"/>
</dbReference>
<feature type="domain" description="EGF-like" evidence="11">
    <location>
        <begin position="264"/>
        <end position="304"/>
    </location>
</feature>
<dbReference type="InterPro" id="IPR035976">
    <property type="entry name" value="Sushi/SCR/CCP_sf"/>
</dbReference>
<name>A0A6F9DJK6_9ASCI</name>
<keyword evidence="4 10" id="KW-0732">Signal</keyword>
<gene>
    <name evidence="14" type="primary">LOC104266258-003</name>
</gene>
<protein>
    <submittedName>
        <fullName evidence="14">Uncharacterized protein LOC104266258</fullName>
    </submittedName>
</protein>
<dbReference type="SMART" id="SM00032">
    <property type="entry name" value="CCP"/>
    <property type="match status" value="2"/>
</dbReference>
<evidence type="ECO:0000256" key="1">
    <source>
        <dbReference type="ARBA" id="ARBA00004613"/>
    </source>
</evidence>
<keyword evidence="3 8" id="KW-0245">EGF-like domain</keyword>
<dbReference type="InterPro" id="IPR009030">
    <property type="entry name" value="Growth_fac_rcpt_cys_sf"/>
</dbReference>